<dbReference type="GO" id="GO:0006749">
    <property type="term" value="P:glutathione metabolic process"/>
    <property type="evidence" value="ECO:0007669"/>
    <property type="project" value="TreeGrafter"/>
</dbReference>
<dbReference type="PANTHER" id="PTHR42673:SF4">
    <property type="entry name" value="MALEYLACETOACETATE ISOMERASE"/>
    <property type="match status" value="1"/>
</dbReference>
<accession>A0A822MXQ6</accession>
<dbReference type="InterPro" id="IPR004045">
    <property type="entry name" value="Glutathione_S-Trfase_N"/>
</dbReference>
<dbReference type="CDD" id="cd03194">
    <property type="entry name" value="GST_C_3"/>
    <property type="match status" value="1"/>
</dbReference>
<dbReference type="RefSeq" id="WP_055319138.1">
    <property type="nucleotide sequence ID" value="NZ_CAWOGN010000004.1"/>
</dbReference>
<dbReference type="InterPro" id="IPR036282">
    <property type="entry name" value="Glutathione-S-Trfase_C_sf"/>
</dbReference>
<dbReference type="GO" id="GO:0016034">
    <property type="term" value="F:maleylacetoacetate isomerase activity"/>
    <property type="evidence" value="ECO:0007669"/>
    <property type="project" value="TreeGrafter"/>
</dbReference>
<dbReference type="PROSITE" id="PS50404">
    <property type="entry name" value="GST_NTER"/>
    <property type="match status" value="1"/>
</dbReference>
<dbReference type="GO" id="GO:0006559">
    <property type="term" value="P:L-phenylalanine catabolic process"/>
    <property type="evidence" value="ECO:0007669"/>
    <property type="project" value="TreeGrafter"/>
</dbReference>
<evidence type="ECO:0000313" key="2">
    <source>
        <dbReference type="Proteomes" id="UP000049495"/>
    </source>
</evidence>
<dbReference type="EMBL" id="CCJV01000076">
    <property type="protein sequence ID" value="CDT21884.1"/>
    <property type="molecule type" value="Genomic_DNA"/>
</dbReference>
<dbReference type="Gene3D" id="1.20.1050.10">
    <property type="match status" value="1"/>
</dbReference>
<organism evidence="1 2">
    <name type="scientific">Vibrio crassostreae</name>
    <dbReference type="NCBI Taxonomy" id="246167"/>
    <lineage>
        <taxon>Bacteria</taxon>
        <taxon>Pseudomonadati</taxon>
        <taxon>Pseudomonadota</taxon>
        <taxon>Gammaproteobacteria</taxon>
        <taxon>Vibrionales</taxon>
        <taxon>Vibrionaceae</taxon>
        <taxon>Vibrio</taxon>
    </lineage>
</organism>
<dbReference type="Pfam" id="PF13409">
    <property type="entry name" value="GST_N_2"/>
    <property type="match status" value="1"/>
</dbReference>
<evidence type="ECO:0000313" key="1">
    <source>
        <dbReference type="EMBL" id="CDT21884.1"/>
    </source>
</evidence>
<proteinExistence type="predicted"/>
<gene>
    <name evidence="1" type="ORF">VCR5J5_180099</name>
</gene>
<reference evidence="2" key="1">
    <citation type="submission" date="2014-06" db="EMBL/GenBank/DDBJ databases">
        <authorList>
            <person name="Le Roux Frederique"/>
        </authorList>
    </citation>
    <scope>NUCLEOTIDE SEQUENCE [LARGE SCALE GENOMIC DNA]</scope>
    <source>
        <strain evidence="2">J5-5</strain>
    </source>
</reference>
<dbReference type="InterPro" id="IPR036249">
    <property type="entry name" value="Thioredoxin-like_sf"/>
</dbReference>
<dbReference type="SUPFAM" id="SSF47616">
    <property type="entry name" value="GST C-terminal domain-like"/>
    <property type="match status" value="1"/>
</dbReference>
<dbReference type="SUPFAM" id="SSF52833">
    <property type="entry name" value="Thioredoxin-like"/>
    <property type="match status" value="1"/>
</dbReference>
<dbReference type="Proteomes" id="UP000049495">
    <property type="component" value="Unassembled WGS sequence"/>
</dbReference>
<dbReference type="Gene3D" id="3.40.30.10">
    <property type="entry name" value="Glutaredoxin"/>
    <property type="match status" value="1"/>
</dbReference>
<dbReference type="AlphaFoldDB" id="A0A822MXQ6"/>
<dbReference type="CDD" id="cd03043">
    <property type="entry name" value="GST_N_1"/>
    <property type="match status" value="1"/>
</dbReference>
<sequence>MQLYIGNQNYSTWSLRAWLIFDNYNLNADIIKLKLFTSGFYDTLAKVTPTAKVPTLVDGDIAVWDSLAILEYINETYLDGAAWPASREERALARAIAAEMHSGFSDVRNEMPMNCRARRTLSLSEGALKDIARIDQIWSTQMEKYPEGWLFGEWSIADAMFAPVALRVETYGIELSEKASQYQQRVLKSPSIQKWLAEASLESDMVEEDEAGEPV</sequence>
<dbReference type="GO" id="GO:0004364">
    <property type="term" value="F:glutathione transferase activity"/>
    <property type="evidence" value="ECO:0007669"/>
    <property type="project" value="TreeGrafter"/>
</dbReference>
<comment type="caution">
    <text evidence="1">The sequence shown here is derived from an EMBL/GenBank/DDBJ whole genome shotgun (WGS) entry which is preliminary data.</text>
</comment>
<protein>
    <submittedName>
        <fullName evidence="1">Putative Glutathione S-transferase</fullName>
    </submittedName>
</protein>
<keyword evidence="1" id="KW-0808">Transferase</keyword>
<dbReference type="PANTHER" id="PTHR42673">
    <property type="entry name" value="MALEYLACETOACETATE ISOMERASE"/>
    <property type="match status" value="1"/>
</dbReference>
<name>A0A822MXQ6_9VIBR</name>